<evidence type="ECO:0000256" key="3">
    <source>
        <dbReference type="ARBA" id="ARBA00010609"/>
    </source>
</evidence>
<dbReference type="InterPro" id="IPR011707">
    <property type="entry name" value="Cu-oxidase-like_N"/>
</dbReference>
<dbReference type="Pfam" id="PF07732">
    <property type="entry name" value="Cu-oxidase_3"/>
    <property type="match status" value="1"/>
</dbReference>
<keyword evidence="14" id="KW-0472">Membrane</keyword>
<feature type="domain" description="Plastocyanin-like" evidence="15">
    <location>
        <begin position="590"/>
        <end position="693"/>
    </location>
</feature>
<feature type="transmembrane region" description="Helical" evidence="14">
    <location>
        <begin position="206"/>
        <end position="225"/>
    </location>
</feature>
<dbReference type="Proteomes" id="UP000553776">
    <property type="component" value="Unassembled WGS sequence"/>
</dbReference>
<evidence type="ECO:0000256" key="13">
    <source>
        <dbReference type="SAM" id="MobiDB-lite"/>
    </source>
</evidence>
<dbReference type="InterPro" id="IPR002355">
    <property type="entry name" value="Cu_oxidase_Cu_BS"/>
</dbReference>
<keyword evidence="14" id="KW-1133">Transmembrane helix</keyword>
<feature type="transmembrane region" description="Helical" evidence="14">
    <location>
        <begin position="162"/>
        <end position="181"/>
    </location>
</feature>
<name>A0A841TSJ7_9BACL</name>
<evidence type="ECO:0000256" key="1">
    <source>
        <dbReference type="ARBA" id="ARBA00001960"/>
    </source>
</evidence>
<feature type="domain" description="Plastocyanin-like" evidence="16">
    <location>
        <begin position="295"/>
        <end position="410"/>
    </location>
</feature>
<feature type="transmembrane region" description="Helical" evidence="14">
    <location>
        <begin position="6"/>
        <end position="26"/>
    </location>
</feature>
<comment type="subunit">
    <text evidence="4">Homotrimer.</text>
</comment>
<dbReference type="SUPFAM" id="SSF49503">
    <property type="entry name" value="Cupredoxins"/>
    <property type="match status" value="3"/>
</dbReference>
<dbReference type="EMBL" id="JACJVR010000002">
    <property type="protein sequence ID" value="MBB6689792.1"/>
    <property type="molecule type" value="Genomic_DNA"/>
</dbReference>
<comment type="catalytic activity">
    <reaction evidence="11">
        <text>nitric oxide + Fe(III)-[cytochrome c] + H2O = Fe(II)-[cytochrome c] + nitrite + 2 H(+)</text>
        <dbReference type="Rhea" id="RHEA:15233"/>
        <dbReference type="Rhea" id="RHEA-COMP:10350"/>
        <dbReference type="Rhea" id="RHEA-COMP:14399"/>
        <dbReference type="ChEBI" id="CHEBI:15377"/>
        <dbReference type="ChEBI" id="CHEBI:15378"/>
        <dbReference type="ChEBI" id="CHEBI:16301"/>
        <dbReference type="ChEBI" id="CHEBI:16480"/>
        <dbReference type="ChEBI" id="CHEBI:29033"/>
        <dbReference type="ChEBI" id="CHEBI:29034"/>
        <dbReference type="EC" id="1.7.2.1"/>
    </reaction>
</comment>
<evidence type="ECO:0000313" key="17">
    <source>
        <dbReference type="EMBL" id="MBB6689792.1"/>
    </source>
</evidence>
<evidence type="ECO:0000256" key="8">
    <source>
        <dbReference type="ARBA" id="ARBA00022737"/>
    </source>
</evidence>
<comment type="cofactor">
    <cofactor evidence="1 12">
        <name>Cu(+)</name>
        <dbReference type="ChEBI" id="CHEBI:49552"/>
    </cofactor>
</comment>
<evidence type="ECO:0000256" key="6">
    <source>
        <dbReference type="ARBA" id="ARBA00017290"/>
    </source>
</evidence>
<keyword evidence="9" id="KW-0560">Oxidoreductase</keyword>
<evidence type="ECO:0000256" key="4">
    <source>
        <dbReference type="ARBA" id="ARBA00011233"/>
    </source>
</evidence>
<comment type="cofactor">
    <cofactor evidence="2 12">
        <name>Cu(2+)</name>
        <dbReference type="ChEBI" id="CHEBI:29036"/>
    </cofactor>
</comment>
<dbReference type="InterPro" id="IPR011706">
    <property type="entry name" value="Cu-oxidase_C"/>
</dbReference>
<dbReference type="EC" id="1.7.2.1" evidence="5"/>
<evidence type="ECO:0000256" key="9">
    <source>
        <dbReference type="ARBA" id="ARBA00023002"/>
    </source>
</evidence>
<feature type="binding site" description="type 1 copper site" evidence="12">
    <location>
        <position position="388"/>
    </location>
    <ligand>
        <name>Cu cation</name>
        <dbReference type="ChEBI" id="CHEBI:23378"/>
        <label>1</label>
    </ligand>
</feature>
<feature type="binding site" description="type 1 copper site" evidence="12">
    <location>
        <position position="348"/>
    </location>
    <ligand>
        <name>Cu cation</name>
        <dbReference type="ChEBI" id="CHEBI:23378"/>
        <label>1</label>
    </ligand>
</feature>
<sequence>MYGLLVSIEMASLLILALLGWMAGNLAYKLAHAPSGDRLRRQGRRLIVWTVATTLAAAAATGSVVAMAVAFDRLFWLGRVLLQAPLAAVPLLFVWLVSVPKLRRMLRDPGLQDAAAPIAPAFRRAAAEPGLATAYRASALGALTAFYYVLNAPVPFDLAEATIPLLVYAAAMAAIWFGHYLRGERAGRAAHAPGAFPRPPLWKRGLRGLAIAAAVVAAAAVPLTIGASTSPLPDRIDMTAGPMDDGKGNVAAAHDHGSGHAAHLAATADAAPAPVSVADLTGPDSEPDRRFTLTAQKKTVRLASGQTIEAWTYDGQIPGPELRVKEGEVVEVTLVNKDIDAGSTIHWHGLDVPNAEDGVAGVTQNAVMPGERHTYRFKAEQVGTFWYHTHQDSLEGVSKGLFGSLVVEPAHPDPDRAREKDITVMTHLWDDAGIAIGASDGVDRVRIAPGTPVRLRLINTDNWIRQTYRLVGSDFQVAAIDGTDLNEPGDLAGGTKLVLTTGGRYDVTFVMPDRPVFLGIGFAAGSRLGILMSPDGSGDIPDAPSGGSEFDPLHYGKPAKTPFGPDSAFDREFTMVLDNKLGFYDGKFEMLYTLNGEVFPNTPAFMVREGDLVKTTIVNRGMVDHPMHLHGHHVLVLSRNGEPADGSPWWSDTLDVLPGDTYEIAFRADNPGVWMDHCHNLTHAVVGMTMHLMYEGVTTPYEAGRSTGNHPE</sequence>
<keyword evidence="14" id="KW-0812">Transmembrane</keyword>
<evidence type="ECO:0000259" key="16">
    <source>
        <dbReference type="Pfam" id="PF07732"/>
    </source>
</evidence>
<feature type="region of interest" description="Disordered" evidence="13">
    <location>
        <begin position="536"/>
        <end position="557"/>
    </location>
</feature>
<dbReference type="AlphaFoldDB" id="A0A841TSJ7"/>
<protein>
    <recommendedName>
        <fullName evidence="6">Copper-containing nitrite reductase</fullName>
        <ecNumber evidence="5">1.7.2.1</ecNumber>
    </recommendedName>
</protein>
<dbReference type="PANTHER" id="PTHR11709">
    <property type="entry name" value="MULTI-COPPER OXIDASE"/>
    <property type="match status" value="1"/>
</dbReference>
<dbReference type="GO" id="GO:0005507">
    <property type="term" value="F:copper ion binding"/>
    <property type="evidence" value="ECO:0007669"/>
    <property type="project" value="InterPro"/>
</dbReference>
<reference evidence="17 18" key="1">
    <citation type="submission" date="2020-08" db="EMBL/GenBank/DDBJ databases">
        <title>Cohnella phylogeny.</title>
        <authorList>
            <person name="Dunlap C."/>
        </authorList>
    </citation>
    <scope>NUCLEOTIDE SEQUENCE [LARGE SCALE GENOMIC DNA]</scope>
    <source>
        <strain evidence="17 18">DSM 25239</strain>
    </source>
</reference>
<evidence type="ECO:0000256" key="12">
    <source>
        <dbReference type="PIRSR" id="PIRSR601287-1"/>
    </source>
</evidence>
<evidence type="ECO:0000256" key="2">
    <source>
        <dbReference type="ARBA" id="ARBA00001973"/>
    </source>
</evidence>
<feature type="transmembrane region" description="Helical" evidence="14">
    <location>
        <begin position="76"/>
        <end position="97"/>
    </location>
</feature>
<dbReference type="InterPro" id="IPR045087">
    <property type="entry name" value="Cu-oxidase_fam"/>
</dbReference>
<keyword evidence="7 12" id="KW-0479">Metal-binding</keyword>
<evidence type="ECO:0000256" key="11">
    <source>
        <dbReference type="ARBA" id="ARBA00049340"/>
    </source>
</evidence>
<feature type="transmembrane region" description="Helical" evidence="14">
    <location>
        <begin position="46"/>
        <end position="70"/>
    </location>
</feature>
<keyword evidence="10 12" id="KW-0186">Copper</keyword>
<gene>
    <name evidence="17" type="ORF">H7B90_00105</name>
</gene>
<keyword evidence="18" id="KW-1185">Reference proteome</keyword>
<evidence type="ECO:0000256" key="5">
    <source>
        <dbReference type="ARBA" id="ARBA00011882"/>
    </source>
</evidence>
<comment type="similarity">
    <text evidence="3">Belongs to the multicopper oxidase family.</text>
</comment>
<evidence type="ECO:0000313" key="18">
    <source>
        <dbReference type="Proteomes" id="UP000553776"/>
    </source>
</evidence>
<dbReference type="InterPro" id="IPR008972">
    <property type="entry name" value="Cupredoxin"/>
</dbReference>
<dbReference type="PRINTS" id="PR00695">
    <property type="entry name" value="CUNO2RDTASE"/>
</dbReference>
<dbReference type="Gene3D" id="2.60.40.420">
    <property type="entry name" value="Cupredoxins - blue copper proteins"/>
    <property type="match status" value="2"/>
</dbReference>
<evidence type="ECO:0000256" key="14">
    <source>
        <dbReference type="SAM" id="Phobius"/>
    </source>
</evidence>
<evidence type="ECO:0000256" key="10">
    <source>
        <dbReference type="ARBA" id="ARBA00023008"/>
    </source>
</evidence>
<dbReference type="RefSeq" id="WP_185133829.1">
    <property type="nucleotide sequence ID" value="NZ_JACJVR010000002.1"/>
</dbReference>
<dbReference type="Pfam" id="PF07731">
    <property type="entry name" value="Cu-oxidase_2"/>
    <property type="match status" value="1"/>
</dbReference>
<dbReference type="PROSITE" id="PS00080">
    <property type="entry name" value="MULTICOPPER_OXIDASE2"/>
    <property type="match status" value="1"/>
</dbReference>
<accession>A0A841TSJ7</accession>
<dbReference type="InterPro" id="IPR001287">
    <property type="entry name" value="NO2-reductase_Cu"/>
</dbReference>
<evidence type="ECO:0000259" key="15">
    <source>
        <dbReference type="Pfam" id="PF07731"/>
    </source>
</evidence>
<evidence type="ECO:0000256" key="7">
    <source>
        <dbReference type="ARBA" id="ARBA00022723"/>
    </source>
</evidence>
<feature type="transmembrane region" description="Helical" evidence="14">
    <location>
        <begin position="133"/>
        <end position="150"/>
    </location>
</feature>
<dbReference type="CDD" id="cd13861">
    <property type="entry name" value="CuRO_1_CumA_like"/>
    <property type="match status" value="1"/>
</dbReference>
<proteinExistence type="inferred from homology"/>
<organism evidence="17 18">
    <name type="scientific">Cohnella xylanilytica</name>
    <dbReference type="NCBI Taxonomy" id="557555"/>
    <lineage>
        <taxon>Bacteria</taxon>
        <taxon>Bacillati</taxon>
        <taxon>Bacillota</taxon>
        <taxon>Bacilli</taxon>
        <taxon>Bacillales</taxon>
        <taxon>Paenibacillaceae</taxon>
        <taxon>Cohnella</taxon>
    </lineage>
</organism>
<comment type="caution">
    <text evidence="17">The sequence shown here is derived from an EMBL/GenBank/DDBJ whole genome shotgun (WGS) entry which is preliminary data.</text>
</comment>
<dbReference type="CDD" id="cd04202">
    <property type="entry name" value="CuRO_D2_2dMcoN_like"/>
    <property type="match status" value="1"/>
</dbReference>
<keyword evidence="8" id="KW-0677">Repeat</keyword>
<dbReference type="GO" id="GO:0050421">
    <property type="term" value="F:nitrite reductase (NO-forming) activity"/>
    <property type="evidence" value="ECO:0007669"/>
    <property type="project" value="UniProtKB-EC"/>
</dbReference>